<dbReference type="InterPro" id="IPR000340">
    <property type="entry name" value="Dual-sp_phosphatase_cat-dom"/>
</dbReference>
<dbReference type="InterPro" id="IPR052103">
    <property type="entry name" value="Dual_spec_Phospatases"/>
</dbReference>
<dbReference type="PROSITE" id="PS50056">
    <property type="entry name" value="TYR_PHOSPHATASE_2"/>
    <property type="match status" value="1"/>
</dbReference>
<dbReference type="GO" id="GO:0004721">
    <property type="term" value="F:phosphoprotein phosphatase activity"/>
    <property type="evidence" value="ECO:0007669"/>
    <property type="project" value="UniProtKB-KW"/>
</dbReference>
<evidence type="ECO:0000259" key="6">
    <source>
        <dbReference type="PROSITE" id="PS50056"/>
    </source>
</evidence>
<dbReference type="CDD" id="cd14514">
    <property type="entry name" value="DUSP14-like"/>
    <property type="match status" value="1"/>
</dbReference>
<dbReference type="Pfam" id="PF00782">
    <property type="entry name" value="DSPc"/>
    <property type="match status" value="1"/>
</dbReference>
<evidence type="ECO:0000313" key="7">
    <source>
        <dbReference type="EMBL" id="MFH4977766.1"/>
    </source>
</evidence>
<sequence>MNKVKCSEDRNKDSGGSSRNLDSGADVTFQYLRGFTKVMTEPQVIARDARTISEIRPFLHVSGIAPLTANNLQQFTCLINCVAGLRHSAPPHLTVLHIPIEDDDSTDLSPYWQIVFQTIEEHRRLGGKTLIFCGMGISRSASFAVAYLMCIEKMSLHDAYKHVQHARNIICPNIGFFKQMIEIERKGIYQSHVSDISKDHVVSRDSALTRTLTSLPL</sequence>
<dbReference type="SMART" id="SM00195">
    <property type="entry name" value="DSPc"/>
    <property type="match status" value="1"/>
</dbReference>
<evidence type="ECO:0000256" key="3">
    <source>
        <dbReference type="ARBA" id="ARBA00022912"/>
    </source>
</evidence>
<keyword evidence="3" id="KW-0904">Protein phosphatase</keyword>
<feature type="compositionally biased region" description="Basic and acidic residues" evidence="4">
    <location>
        <begin position="1"/>
        <end position="13"/>
    </location>
</feature>
<feature type="domain" description="Tyrosine specific protein phosphatases" evidence="6">
    <location>
        <begin position="109"/>
        <end position="167"/>
    </location>
</feature>
<feature type="domain" description="Tyrosine-protein phosphatase" evidence="5">
    <location>
        <begin position="51"/>
        <end position="189"/>
    </location>
</feature>
<dbReference type="InterPro" id="IPR000387">
    <property type="entry name" value="Tyr_Pase_dom"/>
</dbReference>
<evidence type="ECO:0000256" key="4">
    <source>
        <dbReference type="SAM" id="MobiDB-lite"/>
    </source>
</evidence>
<keyword evidence="2" id="KW-0378">Hydrolase</keyword>
<keyword evidence="8" id="KW-1185">Reference proteome</keyword>
<accession>A0ABD6EDP1</accession>
<dbReference type="InterPro" id="IPR020422">
    <property type="entry name" value="TYR_PHOSPHATASE_DUAL_dom"/>
</dbReference>
<protein>
    <submittedName>
        <fullName evidence="7">Uncharacterized protein</fullName>
    </submittedName>
</protein>
<dbReference type="PROSITE" id="PS50054">
    <property type="entry name" value="TYR_PHOSPHATASE_DUAL"/>
    <property type="match status" value="1"/>
</dbReference>
<comment type="caution">
    <text evidence="7">The sequence shown here is derived from an EMBL/GenBank/DDBJ whole genome shotgun (WGS) entry which is preliminary data.</text>
</comment>
<dbReference type="PANTHER" id="PTHR45961">
    <property type="entry name" value="IP21249P"/>
    <property type="match status" value="1"/>
</dbReference>
<comment type="similarity">
    <text evidence="1">Belongs to the protein-tyrosine phosphatase family. Non-receptor class dual specificity subfamily.</text>
</comment>
<name>A0ABD6EDP1_9BILA</name>
<gene>
    <name evidence="7" type="ORF">AB6A40_004475</name>
</gene>
<dbReference type="PANTHER" id="PTHR45961:SF2">
    <property type="entry name" value="PROTEIN CBG09952"/>
    <property type="match status" value="1"/>
</dbReference>
<evidence type="ECO:0000256" key="1">
    <source>
        <dbReference type="ARBA" id="ARBA00008601"/>
    </source>
</evidence>
<dbReference type="AlphaFoldDB" id="A0ABD6EDP1"/>
<dbReference type="Proteomes" id="UP001608902">
    <property type="component" value="Unassembled WGS sequence"/>
</dbReference>
<dbReference type="InterPro" id="IPR029021">
    <property type="entry name" value="Prot-tyrosine_phosphatase-like"/>
</dbReference>
<reference evidence="7 8" key="1">
    <citation type="submission" date="2024-08" db="EMBL/GenBank/DDBJ databases">
        <title>Gnathostoma spinigerum genome.</title>
        <authorList>
            <person name="Gonzalez-Bertolin B."/>
            <person name="Monzon S."/>
            <person name="Zaballos A."/>
            <person name="Jimenez P."/>
            <person name="Dekumyoy P."/>
            <person name="Varona S."/>
            <person name="Cuesta I."/>
            <person name="Sumanam S."/>
            <person name="Adisakwattana P."/>
            <person name="Gasser R.B."/>
            <person name="Hernandez-Gonzalez A."/>
            <person name="Young N.D."/>
            <person name="Perteguer M.J."/>
        </authorList>
    </citation>
    <scope>NUCLEOTIDE SEQUENCE [LARGE SCALE GENOMIC DNA]</scope>
    <source>
        <strain evidence="7">AL3</strain>
        <tissue evidence="7">Liver</tissue>
    </source>
</reference>
<evidence type="ECO:0000256" key="2">
    <source>
        <dbReference type="ARBA" id="ARBA00022801"/>
    </source>
</evidence>
<feature type="region of interest" description="Disordered" evidence="4">
    <location>
        <begin position="1"/>
        <end position="21"/>
    </location>
</feature>
<proteinExistence type="inferred from homology"/>
<organism evidence="7 8">
    <name type="scientific">Gnathostoma spinigerum</name>
    <dbReference type="NCBI Taxonomy" id="75299"/>
    <lineage>
        <taxon>Eukaryota</taxon>
        <taxon>Metazoa</taxon>
        <taxon>Ecdysozoa</taxon>
        <taxon>Nematoda</taxon>
        <taxon>Chromadorea</taxon>
        <taxon>Rhabditida</taxon>
        <taxon>Spirurina</taxon>
        <taxon>Gnathostomatomorpha</taxon>
        <taxon>Gnathostomatoidea</taxon>
        <taxon>Gnathostomatidae</taxon>
        <taxon>Gnathostoma</taxon>
    </lineage>
</organism>
<dbReference type="SUPFAM" id="SSF52799">
    <property type="entry name" value="(Phosphotyrosine protein) phosphatases II"/>
    <property type="match status" value="1"/>
</dbReference>
<dbReference type="EMBL" id="JBGFUD010002592">
    <property type="protein sequence ID" value="MFH4977766.1"/>
    <property type="molecule type" value="Genomic_DNA"/>
</dbReference>
<evidence type="ECO:0000259" key="5">
    <source>
        <dbReference type="PROSITE" id="PS50054"/>
    </source>
</evidence>
<evidence type="ECO:0000313" key="8">
    <source>
        <dbReference type="Proteomes" id="UP001608902"/>
    </source>
</evidence>
<dbReference type="Gene3D" id="3.90.190.10">
    <property type="entry name" value="Protein tyrosine phosphatase superfamily"/>
    <property type="match status" value="1"/>
</dbReference>